<dbReference type="GO" id="GO:0003887">
    <property type="term" value="F:DNA-directed DNA polymerase activity"/>
    <property type="evidence" value="ECO:0007669"/>
    <property type="project" value="InterPro"/>
</dbReference>
<accession>A0A2G9UQK1</accession>
<organism evidence="2 3">
    <name type="scientific">Teladorsagia circumcincta</name>
    <name type="common">Brown stomach worm</name>
    <name type="synonym">Ostertagia circumcincta</name>
    <dbReference type="NCBI Taxonomy" id="45464"/>
    <lineage>
        <taxon>Eukaryota</taxon>
        <taxon>Metazoa</taxon>
        <taxon>Ecdysozoa</taxon>
        <taxon>Nematoda</taxon>
        <taxon>Chromadorea</taxon>
        <taxon>Rhabditida</taxon>
        <taxon>Rhabditina</taxon>
        <taxon>Rhabditomorpha</taxon>
        <taxon>Strongyloidea</taxon>
        <taxon>Trichostrongylidae</taxon>
        <taxon>Teladorsagia</taxon>
    </lineage>
</organism>
<feature type="domain" description="DNA-directed DNA polymerase family A palm" evidence="1">
    <location>
        <begin position="14"/>
        <end position="101"/>
    </location>
</feature>
<dbReference type="AlphaFoldDB" id="A0A2G9UQK1"/>
<dbReference type="OrthoDB" id="2320933at2759"/>
<evidence type="ECO:0000313" key="2">
    <source>
        <dbReference type="EMBL" id="PIO72433.1"/>
    </source>
</evidence>
<dbReference type="GO" id="GO:0003677">
    <property type="term" value="F:DNA binding"/>
    <property type="evidence" value="ECO:0007669"/>
    <property type="project" value="InterPro"/>
</dbReference>
<protein>
    <recommendedName>
        <fullName evidence="1">DNA-directed DNA polymerase family A palm domain-containing protein</fullName>
    </recommendedName>
</protein>
<dbReference type="Proteomes" id="UP000230423">
    <property type="component" value="Unassembled WGS sequence"/>
</dbReference>
<evidence type="ECO:0000259" key="1">
    <source>
        <dbReference type="Pfam" id="PF00476"/>
    </source>
</evidence>
<sequence>MCLRGFCFDRILCSSLLQRLKSRIEELESECFSLVGHLFNLDSSKQVSEVLFSRLKLTCPGGSSTKRHLSTNKAILEQMKTQHPVVANILLYRRLKHALTVSIGNSMQIFSINPNLI</sequence>
<dbReference type="Pfam" id="PF00476">
    <property type="entry name" value="DNA_pol_A"/>
    <property type="match status" value="1"/>
</dbReference>
<keyword evidence="3" id="KW-1185">Reference proteome</keyword>
<gene>
    <name evidence="2" type="ORF">TELCIR_05647</name>
</gene>
<dbReference type="Gene3D" id="1.20.1060.10">
    <property type="entry name" value="Taq DNA Polymerase, Chain T, domain 4"/>
    <property type="match status" value="1"/>
</dbReference>
<dbReference type="InterPro" id="IPR001098">
    <property type="entry name" value="DNA-dir_DNA_pol_A_palm_dom"/>
</dbReference>
<reference evidence="2 3" key="1">
    <citation type="submission" date="2015-09" db="EMBL/GenBank/DDBJ databases">
        <title>Draft genome of the parasitic nematode Teladorsagia circumcincta isolate WARC Sus (inbred).</title>
        <authorList>
            <person name="Mitreva M."/>
        </authorList>
    </citation>
    <scope>NUCLEOTIDE SEQUENCE [LARGE SCALE GENOMIC DNA]</scope>
    <source>
        <strain evidence="2 3">S</strain>
    </source>
</reference>
<dbReference type="PANTHER" id="PTHR10133">
    <property type="entry name" value="DNA POLYMERASE I"/>
    <property type="match status" value="1"/>
</dbReference>
<dbReference type="GO" id="GO:0006261">
    <property type="term" value="P:DNA-templated DNA replication"/>
    <property type="evidence" value="ECO:0007669"/>
    <property type="project" value="InterPro"/>
</dbReference>
<name>A0A2G9UQK1_TELCI</name>
<evidence type="ECO:0000313" key="3">
    <source>
        <dbReference type="Proteomes" id="UP000230423"/>
    </source>
</evidence>
<dbReference type="InterPro" id="IPR043502">
    <property type="entry name" value="DNA/RNA_pol_sf"/>
</dbReference>
<dbReference type="InterPro" id="IPR002298">
    <property type="entry name" value="DNA_polymerase_A"/>
</dbReference>
<dbReference type="PANTHER" id="PTHR10133:SF62">
    <property type="entry name" value="DNA POLYMERASE THETA"/>
    <property type="match status" value="1"/>
</dbReference>
<dbReference type="SUPFAM" id="SSF56672">
    <property type="entry name" value="DNA/RNA polymerases"/>
    <property type="match status" value="1"/>
</dbReference>
<dbReference type="GO" id="GO:0097681">
    <property type="term" value="P:double-strand break repair via alternative nonhomologous end joining"/>
    <property type="evidence" value="ECO:0007669"/>
    <property type="project" value="TreeGrafter"/>
</dbReference>
<dbReference type="EMBL" id="KZ345678">
    <property type="protein sequence ID" value="PIO72433.1"/>
    <property type="molecule type" value="Genomic_DNA"/>
</dbReference>
<proteinExistence type="predicted"/>